<dbReference type="RefSeq" id="WP_011474008.1">
    <property type="nucleotide sequence ID" value="NC_007925.1"/>
</dbReference>
<dbReference type="KEGG" id="rpc:RPC_3583"/>
<dbReference type="OrthoDB" id="8139140at2"/>
<accession>Q210R5</accession>
<protein>
    <submittedName>
        <fullName evidence="1">Uncharacterized protein</fullName>
    </submittedName>
</protein>
<evidence type="ECO:0000313" key="1">
    <source>
        <dbReference type="EMBL" id="ABD89121.1"/>
    </source>
</evidence>
<dbReference type="STRING" id="316056.RPC_3583"/>
<dbReference type="HOGENOM" id="CLU_2540389_0_0_5"/>
<organism evidence="1">
    <name type="scientific">Rhodopseudomonas palustris (strain BisB18)</name>
    <dbReference type="NCBI Taxonomy" id="316056"/>
    <lineage>
        <taxon>Bacteria</taxon>
        <taxon>Pseudomonadati</taxon>
        <taxon>Pseudomonadota</taxon>
        <taxon>Alphaproteobacteria</taxon>
        <taxon>Hyphomicrobiales</taxon>
        <taxon>Nitrobacteraceae</taxon>
        <taxon>Rhodopseudomonas</taxon>
    </lineage>
</organism>
<dbReference type="EMBL" id="CP000301">
    <property type="protein sequence ID" value="ABD89121.1"/>
    <property type="molecule type" value="Genomic_DNA"/>
</dbReference>
<dbReference type="AlphaFoldDB" id="Q210R5"/>
<reference evidence="1" key="1">
    <citation type="submission" date="2006-03" db="EMBL/GenBank/DDBJ databases">
        <title>Complete sequence of Rhodopseudomonas palustris BisB18.</title>
        <authorList>
            <consortium name="US DOE Joint Genome Institute"/>
            <person name="Copeland A."/>
            <person name="Lucas S."/>
            <person name="Lapidus A."/>
            <person name="Barry K."/>
            <person name="Detter J.C."/>
            <person name="Glavina del Rio T."/>
            <person name="Hammon N."/>
            <person name="Israni S."/>
            <person name="Dalin E."/>
            <person name="Tice H."/>
            <person name="Pitluck S."/>
            <person name="Chain P."/>
            <person name="Malfatti S."/>
            <person name="Shin M."/>
            <person name="Vergez L."/>
            <person name="Schmutz J."/>
            <person name="Larimer F."/>
            <person name="Land M."/>
            <person name="Hauser L."/>
            <person name="Pelletier D.A."/>
            <person name="Kyrpides N."/>
            <person name="Anderson I."/>
            <person name="Oda Y."/>
            <person name="Harwood C.S."/>
            <person name="Richardson P."/>
        </authorList>
    </citation>
    <scope>NUCLEOTIDE SEQUENCE [LARGE SCALE GENOMIC DNA]</scope>
    <source>
        <strain evidence="1">BisB18</strain>
    </source>
</reference>
<gene>
    <name evidence="1" type="ordered locus">RPC_3583</name>
</gene>
<proteinExistence type="predicted"/>
<name>Q210R5_RHOPB</name>
<sequence>MTISRTKASAEAGIKQALEERFAMGDRVCMSPLGAERHPRYAEQRGTVVGLSRYPSVVRIQLDRSRTPVALHKDYLMLVEASSRRS</sequence>